<dbReference type="Proteomes" id="UP000673394">
    <property type="component" value="Unassembled WGS sequence"/>
</dbReference>
<dbReference type="InterPro" id="IPR043504">
    <property type="entry name" value="Peptidase_S1_PA_chymotrypsin"/>
</dbReference>
<reference evidence="3 4" key="1">
    <citation type="submission" date="2021-04" db="EMBL/GenBank/DDBJ databases">
        <title>Paenibacillus sp. DLE-14 whole genome sequence.</title>
        <authorList>
            <person name="Ham Y.J."/>
        </authorList>
    </citation>
    <scope>NUCLEOTIDE SEQUENCE [LARGE SCALE GENOMIC DNA]</scope>
    <source>
        <strain evidence="3 4">DLE-14</strain>
    </source>
</reference>
<gene>
    <name evidence="3" type="ORF">I8J30_27925</name>
</gene>
<feature type="domain" description="Peptidase S1" evidence="2">
    <location>
        <begin position="115"/>
        <end position="288"/>
    </location>
</feature>
<dbReference type="InterPro" id="IPR009003">
    <property type="entry name" value="Peptidase_S1_PA"/>
</dbReference>
<dbReference type="InterPro" id="IPR001254">
    <property type="entry name" value="Trypsin_dom"/>
</dbReference>
<proteinExistence type="predicted"/>
<dbReference type="EMBL" id="JAGKSP010000019">
    <property type="protein sequence ID" value="MBP3966529.1"/>
    <property type="molecule type" value="Genomic_DNA"/>
</dbReference>
<dbReference type="SUPFAM" id="SSF56112">
    <property type="entry name" value="Protein kinase-like (PK-like)"/>
    <property type="match status" value="1"/>
</dbReference>
<dbReference type="RefSeq" id="WP_210663790.1">
    <property type="nucleotide sequence ID" value="NZ_JAGKSP010000019.1"/>
</dbReference>
<sequence>MASPEILNKAAVSFAFERNSFEFISNSTNKVFRFTKNDEVLFLRITEKSHAYINKIKAEVDWISYLVNNGVHASLPIKTLDNELTAVYEENGKCFIATTVLGGGIGIVRSGGCSTAATGYDGNNKKYIITAGHCMLGTGSTVKQYTTTVGVDYATAYVNGGQDIGLVQITDTTRKISSLVLKNGSTDYDAKFTSTGTVTQGQTVCKAGLATNYTCSTVLSTSYTSMNPTTGVDLPDQIKIANPNWTFQNEGDSGATLWSGEVLHGVMSRKSSTQDANAFATASKISYFSYYWPSINIYLSATPY</sequence>
<comment type="caution">
    <text evidence="3">The sequence shown here is derived from an EMBL/GenBank/DDBJ whole genome shotgun (WGS) entry which is preliminary data.</text>
</comment>
<name>A0ABS5CKY8_9BACL</name>
<dbReference type="SUPFAM" id="SSF50494">
    <property type="entry name" value="Trypsin-like serine proteases"/>
    <property type="match status" value="1"/>
</dbReference>
<dbReference type="Pfam" id="PF00089">
    <property type="entry name" value="Trypsin"/>
    <property type="match status" value="1"/>
</dbReference>
<dbReference type="InterPro" id="IPR018114">
    <property type="entry name" value="TRYPSIN_HIS"/>
</dbReference>
<evidence type="ECO:0000313" key="3">
    <source>
        <dbReference type="EMBL" id="MBP3966529.1"/>
    </source>
</evidence>
<dbReference type="InterPro" id="IPR011009">
    <property type="entry name" value="Kinase-like_dom_sf"/>
</dbReference>
<organism evidence="3 4">
    <name type="scientific">Paenibacillus lignilyticus</name>
    <dbReference type="NCBI Taxonomy" id="1172615"/>
    <lineage>
        <taxon>Bacteria</taxon>
        <taxon>Bacillati</taxon>
        <taxon>Bacillota</taxon>
        <taxon>Bacilli</taxon>
        <taxon>Bacillales</taxon>
        <taxon>Paenibacillaceae</taxon>
        <taxon>Paenibacillus</taxon>
    </lineage>
</organism>
<keyword evidence="4" id="KW-1185">Reference proteome</keyword>
<evidence type="ECO:0000259" key="2">
    <source>
        <dbReference type="Pfam" id="PF00089"/>
    </source>
</evidence>
<keyword evidence="1" id="KW-0645">Protease</keyword>
<dbReference type="PROSITE" id="PS00134">
    <property type="entry name" value="TRYPSIN_HIS"/>
    <property type="match status" value="1"/>
</dbReference>
<keyword evidence="1" id="KW-0378">Hydrolase</keyword>
<keyword evidence="1" id="KW-0720">Serine protease</keyword>
<evidence type="ECO:0000313" key="4">
    <source>
        <dbReference type="Proteomes" id="UP000673394"/>
    </source>
</evidence>
<evidence type="ECO:0000256" key="1">
    <source>
        <dbReference type="ARBA" id="ARBA00022825"/>
    </source>
</evidence>
<accession>A0ABS5CKY8</accession>
<dbReference type="Gene3D" id="2.40.10.10">
    <property type="entry name" value="Trypsin-like serine proteases"/>
    <property type="match status" value="2"/>
</dbReference>
<dbReference type="CDD" id="cd21112">
    <property type="entry name" value="alphaLP-like"/>
    <property type="match status" value="1"/>
</dbReference>
<protein>
    <recommendedName>
        <fullName evidence="2">Peptidase S1 domain-containing protein</fullName>
    </recommendedName>
</protein>